<evidence type="ECO:0000256" key="10">
    <source>
        <dbReference type="ARBA" id="ARBA00024973"/>
    </source>
</evidence>
<keyword evidence="6" id="KW-1003">Cell membrane</keyword>
<feature type="transmembrane region" description="Helical" evidence="11">
    <location>
        <begin position="246"/>
        <end position="268"/>
    </location>
</feature>
<sequence>MFLALREMKHARLRYVLIGLIMILIAWLVLFVSGLAKGLASDNASAIQHLNTGYLVLQNESDNRLNRSILLEDTLNDVHRFVSDEVATPLGIRMTTVTTTNESAKKVDTAYLAIDVNGKLAPDVVDGKMMTNEAANEVVVDTSLKDEGFRLGDYVKDQASGTEFKIVGFTEGQSYSHAPVIFMNFNDWAAINESNHLRKPFFNAIALDITEDMAQKIDNDVSGIEVISKEQALKGIPGYQEEQSSLLMMIAFLFVISAFVLAVFFYVITIQKMNQFGVLKAIGAKSSYLARNIMFQVMGLTIVSLIISIALTYGVASILPSSMPFELSIELVLGSSLLFIVVSLVGSLLSLYRVVKIDAVEAIGRAA</sequence>
<dbReference type="InterPro" id="IPR003838">
    <property type="entry name" value="ABC3_permease_C"/>
</dbReference>
<evidence type="ECO:0000259" key="12">
    <source>
        <dbReference type="Pfam" id="PF02687"/>
    </source>
</evidence>
<evidence type="ECO:0000313" key="13">
    <source>
        <dbReference type="EMBL" id="MBZ5749517.1"/>
    </source>
</evidence>
<dbReference type="PANTHER" id="PTHR43738:SF1">
    <property type="entry name" value="HEMIN TRANSPORT SYSTEM PERMEASE PROTEIN HRTB-RELATED"/>
    <property type="match status" value="1"/>
</dbReference>
<proteinExistence type="inferred from homology"/>
<comment type="similarity">
    <text evidence="2">Belongs to the ABC-4 integral membrane protein family. HrtB subfamily.</text>
</comment>
<dbReference type="EMBL" id="JAIQUM010000006">
    <property type="protein sequence ID" value="MBZ5749517.1"/>
    <property type="molecule type" value="Genomic_DNA"/>
</dbReference>
<keyword evidence="5" id="KW-0813">Transport</keyword>
<dbReference type="Pfam" id="PF02687">
    <property type="entry name" value="FtsX"/>
    <property type="match status" value="1"/>
</dbReference>
<dbReference type="RefSeq" id="WP_224137352.1">
    <property type="nucleotide sequence ID" value="NZ_JAIQUM010000006.1"/>
</dbReference>
<reference evidence="13" key="1">
    <citation type="submission" date="2024-05" db="EMBL/GenBank/DDBJ databases">
        <title>Metabacillus sp. nov., isolated from the rhizosphere soil of tomato plants.</title>
        <authorList>
            <person name="Ma R."/>
        </authorList>
    </citation>
    <scope>NUCLEOTIDE SEQUENCE</scope>
    <source>
        <strain evidence="13">DBTR6</strain>
    </source>
</reference>
<keyword evidence="7 11" id="KW-0812">Transmembrane</keyword>
<gene>
    <name evidence="13" type="ORF">K9V48_04475</name>
</gene>
<dbReference type="InterPro" id="IPR051125">
    <property type="entry name" value="ABC-4/HrtB_transporter"/>
</dbReference>
<feature type="transmembrane region" description="Helical" evidence="11">
    <location>
        <begin position="289"/>
        <end position="311"/>
    </location>
</feature>
<evidence type="ECO:0000256" key="11">
    <source>
        <dbReference type="SAM" id="Phobius"/>
    </source>
</evidence>
<evidence type="ECO:0000256" key="9">
    <source>
        <dbReference type="ARBA" id="ARBA00023136"/>
    </source>
</evidence>
<evidence type="ECO:0000256" key="1">
    <source>
        <dbReference type="ARBA" id="ARBA00004651"/>
    </source>
</evidence>
<evidence type="ECO:0000256" key="8">
    <source>
        <dbReference type="ARBA" id="ARBA00022989"/>
    </source>
</evidence>
<keyword evidence="14" id="KW-1185">Reference proteome</keyword>
<evidence type="ECO:0000256" key="4">
    <source>
        <dbReference type="ARBA" id="ARBA00016962"/>
    </source>
</evidence>
<keyword evidence="8 11" id="KW-1133">Transmembrane helix</keyword>
<comment type="subunit">
    <text evidence="3">The complex is composed of two ATP-binding proteins (HrtA), two transmembrane proteins (HrtB) and a solute-binding protein.</text>
</comment>
<name>A0ABS7UN63_9BACI</name>
<evidence type="ECO:0000256" key="7">
    <source>
        <dbReference type="ARBA" id="ARBA00022692"/>
    </source>
</evidence>
<accession>A0ABS7UN63</accession>
<comment type="caution">
    <text evidence="13">The sequence shown here is derived from an EMBL/GenBank/DDBJ whole genome shotgun (WGS) entry which is preliminary data.</text>
</comment>
<evidence type="ECO:0000256" key="5">
    <source>
        <dbReference type="ARBA" id="ARBA00022448"/>
    </source>
</evidence>
<evidence type="ECO:0000313" key="14">
    <source>
        <dbReference type="Proteomes" id="UP001165287"/>
    </source>
</evidence>
<comment type="function">
    <text evidence="10">Part of the ABC transporter complex hrt involved in hemin import. Responsible for the translocation of the substrate across the membrane.</text>
</comment>
<evidence type="ECO:0000256" key="2">
    <source>
        <dbReference type="ARBA" id="ARBA00008697"/>
    </source>
</evidence>
<evidence type="ECO:0000256" key="3">
    <source>
        <dbReference type="ARBA" id="ARBA00011131"/>
    </source>
</evidence>
<feature type="transmembrane region" description="Helical" evidence="11">
    <location>
        <begin position="12"/>
        <end position="36"/>
    </location>
</feature>
<comment type="subcellular location">
    <subcellularLocation>
        <location evidence="1">Cell membrane</location>
        <topology evidence="1">Multi-pass membrane protein</topology>
    </subcellularLocation>
</comment>
<dbReference type="PANTHER" id="PTHR43738">
    <property type="entry name" value="ABC TRANSPORTER, MEMBRANE PROTEIN"/>
    <property type="match status" value="1"/>
</dbReference>
<feature type="transmembrane region" description="Helical" evidence="11">
    <location>
        <begin position="331"/>
        <end position="355"/>
    </location>
</feature>
<feature type="domain" description="ABC3 transporter permease C-terminal" evidence="12">
    <location>
        <begin position="248"/>
        <end position="358"/>
    </location>
</feature>
<keyword evidence="9 11" id="KW-0472">Membrane</keyword>
<dbReference type="Proteomes" id="UP001165287">
    <property type="component" value="Unassembled WGS sequence"/>
</dbReference>
<organism evidence="13 14">
    <name type="scientific">Metabacillus rhizolycopersici</name>
    <dbReference type="NCBI Taxonomy" id="2875709"/>
    <lineage>
        <taxon>Bacteria</taxon>
        <taxon>Bacillati</taxon>
        <taxon>Bacillota</taxon>
        <taxon>Bacilli</taxon>
        <taxon>Bacillales</taxon>
        <taxon>Bacillaceae</taxon>
        <taxon>Metabacillus</taxon>
    </lineage>
</organism>
<protein>
    <recommendedName>
        <fullName evidence="4">Putative hemin transport system permease protein HrtB</fullName>
    </recommendedName>
</protein>
<evidence type="ECO:0000256" key="6">
    <source>
        <dbReference type="ARBA" id="ARBA00022475"/>
    </source>
</evidence>